<sequence>MARSLPVPLVVLLMTSLAPTTGSSSPSPPHSTQETPTDDHSVSQFHETHAHTANDITPTVIKRTSAEVTDEKFTAAIGGRSIDVADRKLLRNTMAEVPSDNDAEETGERYNAALSKRRGQESSRNKLSHDDSDSLPGSCHMHTNAVIWPRQTNTQSHRHTRSIARQTTVNGSTQAKTCTEKKVRLGDILTGRFTFGDRTWSKVANDFMGLSMYLAAQVIALCLPVYLLCVVCCGQVTERKGSRRHKPPYDQRDKAFTRRRLVFTVLTILLSLLLMSVYSGCTVQPVSNNQPRDQKWS</sequence>
<organism evidence="4 5">
    <name type="scientific">Littorina saxatilis</name>
    <dbReference type="NCBI Taxonomy" id="31220"/>
    <lineage>
        <taxon>Eukaryota</taxon>
        <taxon>Metazoa</taxon>
        <taxon>Spiralia</taxon>
        <taxon>Lophotrochozoa</taxon>
        <taxon>Mollusca</taxon>
        <taxon>Gastropoda</taxon>
        <taxon>Caenogastropoda</taxon>
        <taxon>Littorinimorpha</taxon>
        <taxon>Littorinoidea</taxon>
        <taxon>Littorinidae</taxon>
        <taxon>Littorina</taxon>
    </lineage>
</organism>
<name>A0AAN9BRE1_9CAEN</name>
<reference evidence="4 5" key="1">
    <citation type="submission" date="2024-02" db="EMBL/GenBank/DDBJ databases">
        <title>Chromosome-scale genome assembly of the rough periwinkle Littorina saxatilis.</title>
        <authorList>
            <person name="De Jode A."/>
            <person name="Faria R."/>
            <person name="Formenti G."/>
            <person name="Sims Y."/>
            <person name="Smith T.P."/>
            <person name="Tracey A."/>
            <person name="Wood J.M.D."/>
            <person name="Zagrodzka Z.B."/>
            <person name="Johannesson K."/>
            <person name="Butlin R.K."/>
            <person name="Leder E.H."/>
        </authorList>
    </citation>
    <scope>NUCLEOTIDE SEQUENCE [LARGE SCALE GENOMIC DNA]</scope>
    <source>
        <strain evidence="4">Snail1</strain>
        <tissue evidence="4">Muscle</tissue>
    </source>
</reference>
<dbReference type="EMBL" id="JBAMIC010000003">
    <property type="protein sequence ID" value="KAK7110723.1"/>
    <property type="molecule type" value="Genomic_DNA"/>
</dbReference>
<feature type="chain" id="PRO_5043040026" description="Transmembrane protein" evidence="3">
    <location>
        <begin position="23"/>
        <end position="297"/>
    </location>
</feature>
<evidence type="ECO:0000256" key="1">
    <source>
        <dbReference type="SAM" id="MobiDB-lite"/>
    </source>
</evidence>
<feature type="transmembrane region" description="Helical" evidence="2">
    <location>
        <begin position="212"/>
        <end position="236"/>
    </location>
</feature>
<feature type="region of interest" description="Disordered" evidence="1">
    <location>
        <begin position="19"/>
        <end position="43"/>
    </location>
</feature>
<feature type="compositionally biased region" description="Polar residues" evidence="1">
    <location>
        <begin position="163"/>
        <end position="175"/>
    </location>
</feature>
<dbReference type="AlphaFoldDB" id="A0AAN9BRE1"/>
<feature type="compositionally biased region" description="Low complexity" evidence="1">
    <location>
        <begin position="19"/>
        <end position="35"/>
    </location>
</feature>
<keyword evidence="2" id="KW-0812">Transmembrane</keyword>
<feature type="signal peptide" evidence="3">
    <location>
        <begin position="1"/>
        <end position="22"/>
    </location>
</feature>
<keyword evidence="3" id="KW-0732">Signal</keyword>
<proteinExistence type="predicted"/>
<accession>A0AAN9BRE1</accession>
<dbReference type="Proteomes" id="UP001374579">
    <property type="component" value="Unassembled WGS sequence"/>
</dbReference>
<evidence type="ECO:0000256" key="3">
    <source>
        <dbReference type="SAM" id="SignalP"/>
    </source>
</evidence>
<keyword evidence="2" id="KW-0472">Membrane</keyword>
<feature type="region of interest" description="Disordered" evidence="1">
    <location>
        <begin position="113"/>
        <end position="175"/>
    </location>
</feature>
<evidence type="ECO:0008006" key="6">
    <source>
        <dbReference type="Google" id="ProtNLM"/>
    </source>
</evidence>
<comment type="caution">
    <text evidence="4">The sequence shown here is derived from an EMBL/GenBank/DDBJ whole genome shotgun (WGS) entry which is preliminary data.</text>
</comment>
<evidence type="ECO:0000313" key="5">
    <source>
        <dbReference type="Proteomes" id="UP001374579"/>
    </source>
</evidence>
<evidence type="ECO:0000256" key="2">
    <source>
        <dbReference type="SAM" id="Phobius"/>
    </source>
</evidence>
<protein>
    <recommendedName>
        <fullName evidence="6">Transmembrane protein</fullName>
    </recommendedName>
</protein>
<keyword evidence="2" id="KW-1133">Transmembrane helix</keyword>
<feature type="compositionally biased region" description="Basic and acidic residues" evidence="1">
    <location>
        <begin position="118"/>
        <end position="132"/>
    </location>
</feature>
<evidence type="ECO:0000313" key="4">
    <source>
        <dbReference type="EMBL" id="KAK7110723.1"/>
    </source>
</evidence>
<gene>
    <name evidence="4" type="ORF">V1264_014551</name>
</gene>
<keyword evidence="5" id="KW-1185">Reference proteome</keyword>
<feature type="transmembrane region" description="Helical" evidence="2">
    <location>
        <begin position="261"/>
        <end position="280"/>
    </location>
</feature>